<keyword evidence="3" id="KW-1185">Reference proteome</keyword>
<dbReference type="AlphaFoldDB" id="A0A9P9E8B8"/>
<feature type="signal peptide" evidence="1">
    <location>
        <begin position="1"/>
        <end position="22"/>
    </location>
</feature>
<accession>A0A9P9E8B8</accession>
<comment type="caution">
    <text evidence="2">The sequence shown here is derived from an EMBL/GenBank/DDBJ whole genome shotgun (WGS) entry which is preliminary data.</text>
</comment>
<name>A0A9P9E8B8_9HYPO</name>
<keyword evidence="1" id="KW-0732">Signal</keyword>
<sequence>MTLTWGMLRALIWVNIWHWSGGSDNDASALQPSQGVVEDGVVLQKNRGGQSLSRFTFLLDLGDRVRCGCGAAVTGSGSSCRAQPPTLNAEAYLARKVVEMYHKPLKDESHAGIGTTRVYAVDIFGNVLKVRTEYSSLQMSAAEEDLAMQLFFTPGLTFGSIFTQCMLDTSKTDVTRKLNLPVQTR</sequence>
<dbReference type="Proteomes" id="UP000738349">
    <property type="component" value="Unassembled WGS sequence"/>
</dbReference>
<evidence type="ECO:0000313" key="3">
    <source>
        <dbReference type="Proteomes" id="UP000738349"/>
    </source>
</evidence>
<evidence type="ECO:0000313" key="2">
    <source>
        <dbReference type="EMBL" id="KAH7133710.1"/>
    </source>
</evidence>
<organism evidence="2 3">
    <name type="scientific">Dactylonectria macrodidyma</name>
    <dbReference type="NCBI Taxonomy" id="307937"/>
    <lineage>
        <taxon>Eukaryota</taxon>
        <taxon>Fungi</taxon>
        <taxon>Dikarya</taxon>
        <taxon>Ascomycota</taxon>
        <taxon>Pezizomycotina</taxon>
        <taxon>Sordariomycetes</taxon>
        <taxon>Hypocreomycetidae</taxon>
        <taxon>Hypocreales</taxon>
        <taxon>Nectriaceae</taxon>
        <taxon>Dactylonectria</taxon>
    </lineage>
</organism>
<evidence type="ECO:0000256" key="1">
    <source>
        <dbReference type="SAM" id="SignalP"/>
    </source>
</evidence>
<proteinExistence type="predicted"/>
<protein>
    <submittedName>
        <fullName evidence="2">Uncharacterized protein</fullName>
    </submittedName>
</protein>
<reference evidence="2" key="1">
    <citation type="journal article" date="2021" name="Nat. Commun.">
        <title>Genetic determinants of endophytism in the Arabidopsis root mycobiome.</title>
        <authorList>
            <person name="Mesny F."/>
            <person name="Miyauchi S."/>
            <person name="Thiergart T."/>
            <person name="Pickel B."/>
            <person name="Atanasova L."/>
            <person name="Karlsson M."/>
            <person name="Huettel B."/>
            <person name="Barry K.W."/>
            <person name="Haridas S."/>
            <person name="Chen C."/>
            <person name="Bauer D."/>
            <person name="Andreopoulos W."/>
            <person name="Pangilinan J."/>
            <person name="LaButti K."/>
            <person name="Riley R."/>
            <person name="Lipzen A."/>
            <person name="Clum A."/>
            <person name="Drula E."/>
            <person name="Henrissat B."/>
            <person name="Kohler A."/>
            <person name="Grigoriev I.V."/>
            <person name="Martin F.M."/>
            <person name="Hacquard S."/>
        </authorList>
    </citation>
    <scope>NUCLEOTIDE SEQUENCE</scope>
    <source>
        <strain evidence="2">MPI-CAGE-AT-0147</strain>
    </source>
</reference>
<gene>
    <name evidence="2" type="ORF">EDB81DRAFT_762988</name>
</gene>
<dbReference type="EMBL" id="JAGMUV010000015">
    <property type="protein sequence ID" value="KAH7133710.1"/>
    <property type="molecule type" value="Genomic_DNA"/>
</dbReference>
<feature type="chain" id="PRO_5040331677" evidence="1">
    <location>
        <begin position="23"/>
        <end position="185"/>
    </location>
</feature>